<protein>
    <submittedName>
        <fullName evidence="1">Uncharacterized protein</fullName>
    </submittedName>
</protein>
<comment type="caution">
    <text evidence="1">The sequence shown here is derived from an EMBL/GenBank/DDBJ whole genome shotgun (WGS) entry which is preliminary data.</text>
</comment>
<proteinExistence type="predicted"/>
<evidence type="ECO:0000313" key="1">
    <source>
        <dbReference type="EMBL" id="CAB4033141.1"/>
    </source>
</evidence>
<dbReference type="Proteomes" id="UP001152795">
    <property type="component" value="Unassembled WGS sequence"/>
</dbReference>
<organism evidence="1 2">
    <name type="scientific">Paramuricea clavata</name>
    <name type="common">Red gorgonian</name>
    <name type="synonym">Violescent sea-whip</name>
    <dbReference type="NCBI Taxonomy" id="317549"/>
    <lineage>
        <taxon>Eukaryota</taxon>
        <taxon>Metazoa</taxon>
        <taxon>Cnidaria</taxon>
        <taxon>Anthozoa</taxon>
        <taxon>Octocorallia</taxon>
        <taxon>Malacalcyonacea</taxon>
        <taxon>Plexauridae</taxon>
        <taxon>Paramuricea</taxon>
    </lineage>
</organism>
<evidence type="ECO:0000313" key="2">
    <source>
        <dbReference type="Proteomes" id="UP001152795"/>
    </source>
</evidence>
<dbReference type="EMBL" id="CACRXK020018981">
    <property type="protein sequence ID" value="CAB4033141.1"/>
    <property type="molecule type" value="Genomic_DNA"/>
</dbReference>
<keyword evidence="2" id="KW-1185">Reference proteome</keyword>
<feature type="non-terminal residue" evidence="1">
    <location>
        <position position="265"/>
    </location>
</feature>
<dbReference type="AlphaFoldDB" id="A0A6S7JQ71"/>
<reference evidence="1" key="1">
    <citation type="submission" date="2020-04" db="EMBL/GenBank/DDBJ databases">
        <authorList>
            <person name="Alioto T."/>
            <person name="Alioto T."/>
            <person name="Gomez Garrido J."/>
        </authorList>
    </citation>
    <scope>NUCLEOTIDE SEQUENCE</scope>
    <source>
        <strain evidence="1">A484AB</strain>
    </source>
</reference>
<gene>
    <name evidence="1" type="ORF">PACLA_8A029763</name>
</gene>
<accession>A0A6S7JQ71</accession>
<name>A0A6S7JQ71_PARCT</name>
<sequence>MAASRKNQGNVITSKKKPTNNLPVCVNKDHLGGKAHSTEQCISGINIFNNCISEIINQNIINDLAGQKEIYDSKFKTVDINELPIRSRHALFSRACPHDRHDPDLTKNTDCQIRHHDREPSRIPVKRLTQKFRKSRLLRKQLKHNIKRSVPRSSQLHYIVWNLCRKNTCHMKRVTDDIYCPTKKVGKRNRTKLATRCLGPYVNQGILEDIFYLSGFTRDIHAKQEYKNYNHLKSVSQSALYTDIEKSPGPVFIDPGKTICAPYSQ</sequence>